<feature type="compositionally biased region" description="Acidic residues" evidence="1">
    <location>
        <begin position="161"/>
        <end position="180"/>
    </location>
</feature>
<protein>
    <recommendedName>
        <fullName evidence="4">C2H2-type domain-containing protein</fullName>
    </recommendedName>
</protein>
<accession>A0AAJ0MSR6</accession>
<name>A0AAJ0MSR6_9PEZI</name>
<dbReference type="RefSeq" id="XP_062694442.1">
    <property type="nucleotide sequence ID" value="XM_062835810.1"/>
</dbReference>
<dbReference type="Proteomes" id="UP001285908">
    <property type="component" value="Unassembled WGS sequence"/>
</dbReference>
<dbReference type="EMBL" id="JAULSX010000003">
    <property type="protein sequence ID" value="KAK3495013.1"/>
    <property type="molecule type" value="Genomic_DNA"/>
</dbReference>
<evidence type="ECO:0000313" key="2">
    <source>
        <dbReference type="EMBL" id="KAK3495013.1"/>
    </source>
</evidence>
<dbReference type="AlphaFoldDB" id="A0AAJ0MSR6"/>
<evidence type="ECO:0000313" key="3">
    <source>
        <dbReference type="Proteomes" id="UP001285908"/>
    </source>
</evidence>
<dbReference type="PANTHER" id="PTHR38167:SF1">
    <property type="entry name" value="C2H2-TYPE DOMAIN-CONTAINING PROTEIN"/>
    <property type="match status" value="1"/>
</dbReference>
<proteinExistence type="predicted"/>
<keyword evidence="3" id="KW-1185">Reference proteome</keyword>
<organism evidence="2 3">
    <name type="scientific">Neurospora hispaniola</name>
    <dbReference type="NCBI Taxonomy" id="588809"/>
    <lineage>
        <taxon>Eukaryota</taxon>
        <taxon>Fungi</taxon>
        <taxon>Dikarya</taxon>
        <taxon>Ascomycota</taxon>
        <taxon>Pezizomycotina</taxon>
        <taxon>Sordariomycetes</taxon>
        <taxon>Sordariomycetidae</taxon>
        <taxon>Sordariales</taxon>
        <taxon>Sordariaceae</taxon>
        <taxon>Neurospora</taxon>
    </lineage>
</organism>
<sequence>MEAIQTGEKLIEAIASADESTLRAVLRGLCAEREVAQLISKHLYEVNKLNAAKGGSSGSKRKATSPVHICIQCGQAFEEDDNKKECRYHSEDMEFDENSSTWYDWNEDCHGYMDSEENRRNPDLLGGFVYPCCDKRADEAEGCKLGYHRAVDGKRGRFDVDDSADEKDEGEDDEEQKEDE</sequence>
<dbReference type="GeneID" id="87873432"/>
<comment type="caution">
    <text evidence="2">The sequence shown here is derived from an EMBL/GenBank/DDBJ whole genome shotgun (WGS) entry which is preliminary data.</text>
</comment>
<reference evidence="2 3" key="1">
    <citation type="journal article" date="2023" name="Mol. Phylogenet. Evol.">
        <title>Genome-scale phylogeny and comparative genomics of the fungal order Sordariales.</title>
        <authorList>
            <person name="Hensen N."/>
            <person name="Bonometti L."/>
            <person name="Westerberg I."/>
            <person name="Brannstrom I.O."/>
            <person name="Guillou S."/>
            <person name="Cros-Aarteil S."/>
            <person name="Calhoun S."/>
            <person name="Haridas S."/>
            <person name="Kuo A."/>
            <person name="Mondo S."/>
            <person name="Pangilinan J."/>
            <person name="Riley R."/>
            <person name="LaButti K."/>
            <person name="Andreopoulos B."/>
            <person name="Lipzen A."/>
            <person name="Chen C."/>
            <person name="Yan M."/>
            <person name="Daum C."/>
            <person name="Ng V."/>
            <person name="Clum A."/>
            <person name="Steindorff A."/>
            <person name="Ohm R.A."/>
            <person name="Martin F."/>
            <person name="Silar P."/>
            <person name="Natvig D.O."/>
            <person name="Lalanne C."/>
            <person name="Gautier V."/>
            <person name="Ament-Velasquez S.L."/>
            <person name="Kruys A."/>
            <person name="Hutchinson M.I."/>
            <person name="Powell A.J."/>
            <person name="Barry K."/>
            <person name="Miller A.N."/>
            <person name="Grigoriev I.V."/>
            <person name="Debuchy R."/>
            <person name="Gladieux P."/>
            <person name="Hiltunen Thoren M."/>
            <person name="Johannesson H."/>
        </authorList>
    </citation>
    <scope>NUCLEOTIDE SEQUENCE [LARGE SCALE GENOMIC DNA]</scope>
    <source>
        <strain evidence="2 3">FGSC 10403</strain>
    </source>
</reference>
<dbReference type="PANTHER" id="PTHR38167">
    <property type="entry name" value="C2H2-TYPE DOMAIN-CONTAINING PROTEIN"/>
    <property type="match status" value="1"/>
</dbReference>
<evidence type="ECO:0000256" key="1">
    <source>
        <dbReference type="SAM" id="MobiDB-lite"/>
    </source>
</evidence>
<feature type="region of interest" description="Disordered" evidence="1">
    <location>
        <begin position="155"/>
        <end position="180"/>
    </location>
</feature>
<gene>
    <name evidence="2" type="ORF">B0T23DRAFT_336379</name>
</gene>
<evidence type="ECO:0008006" key="4">
    <source>
        <dbReference type="Google" id="ProtNLM"/>
    </source>
</evidence>